<feature type="domain" description="D-alanyl-D-alanine carboxypeptidase-like core" evidence="2">
    <location>
        <begin position="113"/>
        <end position="248"/>
    </location>
</feature>
<dbReference type="RefSeq" id="WP_154442793.1">
    <property type="nucleotide sequence ID" value="NZ_VUNQ01000060.1"/>
</dbReference>
<dbReference type="PANTHER" id="PTHR34385:SF1">
    <property type="entry name" value="PEPTIDOGLYCAN L-ALANYL-D-GLUTAMATE ENDOPEPTIDASE CWLK"/>
    <property type="match status" value="1"/>
</dbReference>
<dbReference type="Gene3D" id="3.30.1380.10">
    <property type="match status" value="1"/>
</dbReference>
<evidence type="ECO:0000313" key="4">
    <source>
        <dbReference type="Proteomes" id="UP000469523"/>
    </source>
</evidence>
<dbReference type="InterPro" id="IPR003709">
    <property type="entry name" value="VanY-like_core_dom"/>
</dbReference>
<dbReference type="InterPro" id="IPR052179">
    <property type="entry name" value="DD-CPase-like"/>
</dbReference>
<organism evidence="3 4">
    <name type="scientific">Tissierella pigra</name>
    <dbReference type="NCBI Taxonomy" id="2607614"/>
    <lineage>
        <taxon>Bacteria</taxon>
        <taxon>Bacillati</taxon>
        <taxon>Bacillota</taxon>
        <taxon>Tissierellia</taxon>
        <taxon>Tissierellales</taxon>
        <taxon>Tissierellaceae</taxon>
        <taxon>Tissierella</taxon>
    </lineage>
</organism>
<dbReference type="EMBL" id="VUNQ01000060">
    <property type="protein sequence ID" value="MSU03228.1"/>
    <property type="molecule type" value="Genomic_DNA"/>
</dbReference>
<dbReference type="InterPro" id="IPR058193">
    <property type="entry name" value="VanY/YodJ_core_dom"/>
</dbReference>
<evidence type="ECO:0000256" key="1">
    <source>
        <dbReference type="SAM" id="Phobius"/>
    </source>
</evidence>
<dbReference type="Pfam" id="PF02557">
    <property type="entry name" value="VanY"/>
    <property type="match status" value="1"/>
</dbReference>
<keyword evidence="1" id="KW-1133">Transmembrane helix</keyword>
<keyword evidence="1" id="KW-0812">Transmembrane</keyword>
<dbReference type="GO" id="GO:0008233">
    <property type="term" value="F:peptidase activity"/>
    <property type="evidence" value="ECO:0007669"/>
    <property type="project" value="InterPro"/>
</dbReference>
<dbReference type="PANTHER" id="PTHR34385">
    <property type="entry name" value="D-ALANYL-D-ALANINE CARBOXYPEPTIDASE"/>
    <property type="match status" value="1"/>
</dbReference>
<feature type="transmembrane region" description="Helical" evidence="1">
    <location>
        <begin position="30"/>
        <end position="50"/>
    </location>
</feature>
<gene>
    <name evidence="3" type="ORF">FYJ83_17340</name>
</gene>
<reference evidence="3 4" key="1">
    <citation type="submission" date="2019-09" db="EMBL/GenBank/DDBJ databases">
        <title>In-depth cultivation of the pig gut microbiome towards novel bacterial diversity and tailored functional studies.</title>
        <authorList>
            <person name="Wylensek D."/>
            <person name="Hitch T.C.A."/>
            <person name="Clavel T."/>
        </authorList>
    </citation>
    <scope>NUCLEOTIDE SEQUENCE [LARGE SCALE GENOMIC DNA]</scope>
    <source>
        <strain evidence="3 4">WCA3-693-APC-4?</strain>
    </source>
</reference>
<protein>
    <submittedName>
        <fullName evidence="3">M15 family metallopeptidase</fullName>
    </submittedName>
</protein>
<keyword evidence="1" id="KW-0472">Membrane</keyword>
<evidence type="ECO:0000313" key="3">
    <source>
        <dbReference type="EMBL" id="MSU03228.1"/>
    </source>
</evidence>
<name>A0A6N7Y443_9FIRM</name>
<dbReference type="GO" id="GO:0006508">
    <property type="term" value="P:proteolysis"/>
    <property type="evidence" value="ECO:0007669"/>
    <property type="project" value="InterPro"/>
</dbReference>
<evidence type="ECO:0000259" key="2">
    <source>
        <dbReference type="Pfam" id="PF02557"/>
    </source>
</evidence>
<dbReference type="InterPro" id="IPR009045">
    <property type="entry name" value="Zn_M74/Hedgehog-like"/>
</dbReference>
<dbReference type="Proteomes" id="UP000469523">
    <property type="component" value="Unassembled WGS sequence"/>
</dbReference>
<dbReference type="AlphaFoldDB" id="A0A6N7Y443"/>
<accession>A0A6N7Y443</accession>
<dbReference type="SUPFAM" id="SSF55166">
    <property type="entry name" value="Hedgehog/DD-peptidase"/>
    <property type="match status" value="1"/>
</dbReference>
<keyword evidence="4" id="KW-1185">Reference proteome</keyword>
<comment type="caution">
    <text evidence="3">The sequence shown here is derived from an EMBL/GenBank/DDBJ whole genome shotgun (WGS) entry which is preliminary data.</text>
</comment>
<dbReference type="CDD" id="cd14852">
    <property type="entry name" value="LD-carboxypeptidase"/>
    <property type="match status" value="1"/>
</dbReference>
<sequence>MYTIDKHVIEVDSLESKIKGRSLLKGRGKVSIVTILSIFLILSFTVIVNAEASESIKVLIREKKDESFLEQEKEKSYLVQNSKDWMLMLVNEKSPLPDGYLPKLKKLENGLEFDERAIDYLNEMLADARLQGLSPVVCSAFRTVEYQQKLFDNQIKKQMGNGLSAHQAVVEAKKVVAYPGTSEHNLGLAVDIVSLGYQFLDEKQAATPEIEWLVEHCSEYGFILRYPKDKTEITGVIYEPWHFRYVGKQAAKEIMENGLCLEEYLIRY</sequence>
<proteinExistence type="predicted"/>